<dbReference type="STRING" id="313628.LNTAR_04901"/>
<name>A6DLG7_9BACT</name>
<gene>
    <name evidence="1" type="ORF">LNTAR_04901</name>
</gene>
<keyword evidence="2" id="KW-1185">Reference proteome</keyword>
<dbReference type="Proteomes" id="UP000004947">
    <property type="component" value="Unassembled WGS sequence"/>
</dbReference>
<dbReference type="AlphaFoldDB" id="A6DLG7"/>
<dbReference type="Pfam" id="PF09568">
    <property type="entry name" value="RE_MjaI"/>
    <property type="match status" value="1"/>
</dbReference>
<dbReference type="EMBL" id="ABCK01000009">
    <property type="protein sequence ID" value="EDM27422.1"/>
    <property type="molecule type" value="Genomic_DNA"/>
</dbReference>
<accession>A6DLG7</accession>
<dbReference type="InterPro" id="IPR019068">
    <property type="entry name" value="Restrct_endonuc_II_MjaI"/>
</dbReference>
<organism evidence="1 2">
    <name type="scientific">Lentisphaera araneosa HTCC2155</name>
    <dbReference type="NCBI Taxonomy" id="313628"/>
    <lineage>
        <taxon>Bacteria</taxon>
        <taxon>Pseudomonadati</taxon>
        <taxon>Lentisphaerota</taxon>
        <taxon>Lentisphaeria</taxon>
        <taxon>Lentisphaerales</taxon>
        <taxon>Lentisphaeraceae</taxon>
        <taxon>Lentisphaera</taxon>
    </lineage>
</organism>
<dbReference type="GO" id="GO:0009307">
    <property type="term" value="P:DNA restriction-modification system"/>
    <property type="evidence" value="ECO:0007669"/>
    <property type="project" value="InterPro"/>
</dbReference>
<dbReference type="GO" id="GO:0003677">
    <property type="term" value="F:DNA binding"/>
    <property type="evidence" value="ECO:0007669"/>
    <property type="project" value="InterPro"/>
</dbReference>
<dbReference type="RefSeq" id="WP_007278727.1">
    <property type="nucleotide sequence ID" value="NZ_ABCK01000009.1"/>
</dbReference>
<evidence type="ECO:0000313" key="2">
    <source>
        <dbReference type="Proteomes" id="UP000004947"/>
    </source>
</evidence>
<proteinExistence type="predicted"/>
<comment type="caution">
    <text evidence="1">The sequence shown here is derived from an EMBL/GenBank/DDBJ whole genome shotgun (WGS) entry which is preliminary data.</text>
</comment>
<protein>
    <submittedName>
        <fullName evidence="1">Uncharacterized protein</fullName>
    </submittedName>
</protein>
<reference evidence="1 2" key="1">
    <citation type="journal article" date="2010" name="J. Bacteriol.">
        <title>Genome sequence of Lentisphaera araneosa HTCC2155T, the type species of the order Lentisphaerales in the phylum Lentisphaerae.</title>
        <authorList>
            <person name="Thrash J.C."/>
            <person name="Cho J.C."/>
            <person name="Vergin K.L."/>
            <person name="Morris R.M."/>
            <person name="Giovannoni S.J."/>
        </authorList>
    </citation>
    <scope>NUCLEOTIDE SEQUENCE [LARGE SCALE GENOMIC DNA]</scope>
    <source>
        <strain evidence="1 2">HTCC2155</strain>
    </source>
</reference>
<sequence length="192" mass="22470">MNHIHLSNSEFSVLSNAGHFQSQDLLCHLLDFGSRLLPEHKPDLPHIMKELQNEQKMGNENNWEEWYHDQMNDSLNQETRRMTFMIKRMISSLSKLKPSDIKNFCRERLITDSFIGTEAKHAILQKIALENHCALEMANKDSAYDGYINKHPVIIKHYHTSHDNAVEEITQASTIFYELHEDEIELMYNMAS</sequence>
<evidence type="ECO:0000313" key="1">
    <source>
        <dbReference type="EMBL" id="EDM27422.1"/>
    </source>
</evidence>
<dbReference type="GO" id="GO:0009036">
    <property type="term" value="F:type II site-specific deoxyribonuclease activity"/>
    <property type="evidence" value="ECO:0007669"/>
    <property type="project" value="InterPro"/>
</dbReference>